<feature type="domain" description="Carrier" evidence="1">
    <location>
        <begin position="2"/>
        <end position="82"/>
    </location>
</feature>
<evidence type="ECO:0000313" key="3">
    <source>
        <dbReference type="Proteomes" id="UP000238164"/>
    </source>
</evidence>
<dbReference type="PROSITE" id="PS50075">
    <property type="entry name" value="CARRIER"/>
    <property type="match status" value="1"/>
</dbReference>
<dbReference type="KEGG" id="mgg:MPLG2_0108"/>
<dbReference type="EMBL" id="LT985188">
    <property type="protein sequence ID" value="SPD85144.1"/>
    <property type="molecule type" value="Genomic_DNA"/>
</dbReference>
<name>A0A2N9JCN1_9ACTN</name>
<keyword evidence="3" id="KW-1185">Reference proteome</keyword>
<dbReference type="InterPro" id="IPR036736">
    <property type="entry name" value="ACP-like_sf"/>
</dbReference>
<dbReference type="Gene3D" id="1.10.1200.10">
    <property type="entry name" value="ACP-like"/>
    <property type="match status" value="1"/>
</dbReference>
<dbReference type="SUPFAM" id="SSF47336">
    <property type="entry name" value="ACP-like"/>
    <property type="match status" value="1"/>
</dbReference>
<reference evidence="2 3" key="1">
    <citation type="submission" date="2018-02" db="EMBL/GenBank/DDBJ databases">
        <authorList>
            <person name="Cohen D.B."/>
            <person name="Kent A.D."/>
        </authorList>
    </citation>
    <scope>NUCLEOTIDE SEQUENCE [LARGE SCALE GENOMIC DNA]</scope>
    <source>
        <strain evidence="2">1</strain>
    </source>
</reference>
<gene>
    <name evidence="2" type="primary">acpP</name>
    <name evidence="2" type="ORF">MPLG2_0108</name>
</gene>
<proteinExistence type="predicted"/>
<accession>A0A2N9JCN1</accession>
<dbReference type="RefSeq" id="WP_105184451.1">
    <property type="nucleotide sequence ID" value="NZ_BAAAGO010000016.1"/>
</dbReference>
<dbReference type="AlphaFoldDB" id="A0A2N9JCN1"/>
<organism evidence="2 3">
    <name type="scientific">Micropruina glycogenica</name>
    <dbReference type="NCBI Taxonomy" id="75385"/>
    <lineage>
        <taxon>Bacteria</taxon>
        <taxon>Bacillati</taxon>
        <taxon>Actinomycetota</taxon>
        <taxon>Actinomycetes</taxon>
        <taxon>Propionibacteriales</taxon>
        <taxon>Nocardioidaceae</taxon>
        <taxon>Micropruina</taxon>
    </lineage>
</organism>
<dbReference type="OrthoDB" id="4558321at2"/>
<protein>
    <submittedName>
        <fullName evidence="2">Acyl carrier protein</fullName>
    </submittedName>
</protein>
<sequence length="82" mass="9146">MKDRTALIQELRDLILDRLVPLDDDELINDAPLVDEVLDSLGIAEVAVFIEDEIGRPLDPDEEVRATFASVDAVVDFILANR</sequence>
<dbReference type="Proteomes" id="UP000238164">
    <property type="component" value="Chromosome 1"/>
</dbReference>
<evidence type="ECO:0000259" key="1">
    <source>
        <dbReference type="PROSITE" id="PS50075"/>
    </source>
</evidence>
<dbReference type="InterPro" id="IPR009081">
    <property type="entry name" value="PP-bd_ACP"/>
</dbReference>
<evidence type="ECO:0000313" key="2">
    <source>
        <dbReference type="EMBL" id="SPD85144.1"/>
    </source>
</evidence>